<dbReference type="InterPro" id="IPR050441">
    <property type="entry name" value="RBM"/>
</dbReference>
<gene>
    <name evidence="4" type="ORF">C5167_047103</name>
</gene>
<dbReference type="PANTHER" id="PTHR48034">
    <property type="entry name" value="TRANSFORMER-2 SEX-DETERMINING PROTEIN-RELATED"/>
    <property type="match status" value="1"/>
</dbReference>
<dbReference type="AlphaFoldDB" id="A0A4Y7LGG0"/>
<evidence type="ECO:0000313" key="4">
    <source>
        <dbReference type="EMBL" id="RZC84316.1"/>
    </source>
</evidence>
<feature type="region of interest" description="Disordered" evidence="2">
    <location>
        <begin position="41"/>
        <end position="70"/>
    </location>
</feature>
<dbReference type="SMART" id="SM00360">
    <property type="entry name" value="RRM"/>
    <property type="match status" value="1"/>
</dbReference>
<dbReference type="GO" id="GO:0003723">
    <property type="term" value="F:RNA binding"/>
    <property type="evidence" value="ECO:0007669"/>
    <property type="project" value="UniProtKB-UniRule"/>
</dbReference>
<dbReference type="Gene3D" id="3.30.70.330">
    <property type="match status" value="1"/>
</dbReference>
<accession>A0A4Y7LGG0</accession>
<dbReference type="SUPFAM" id="SSF54928">
    <property type="entry name" value="RNA-binding domain, RBD"/>
    <property type="match status" value="1"/>
</dbReference>
<dbReference type="InterPro" id="IPR012677">
    <property type="entry name" value="Nucleotide-bd_a/b_plait_sf"/>
</dbReference>
<evidence type="ECO:0000256" key="2">
    <source>
        <dbReference type="SAM" id="MobiDB-lite"/>
    </source>
</evidence>
<dbReference type="EMBL" id="CM010725">
    <property type="protein sequence ID" value="RZC84316.1"/>
    <property type="molecule type" value="Genomic_DNA"/>
</dbReference>
<sequence length="410" mass="47889">MLFDTIMNLIHVIPIRLMRILDVNLSLQMYARRSRYSRSRSPYDRYSRSVSRSVSKSRSRSRSRSVENPGNNLYVTCLSPRITKKELEKHFSSEGGKVVDIHLVVDPRTRESRGFGFVTMSNVEEANRCLKYLDRSVLEGRVITVEKAKRRRGRTPTPGRYLGPRSAHVRRRSCSYSSRSRSRSRSPRYSSETDREISHSPDRRRYSRSRSPYNRSPDGRGERSYMAHSRNRSVTPYSGRHDQSYSPYYHRRRHDRSVTPYMRRHDRSYSPYRYRRRRDRSVSPYYRRRDRSVSASPSRGISASPRRGRHYRRGSLSPRSRRQYNSPYTSSSSRSVSLRGRRSSRRSYSRSASPILRKHRKSFSPSPRRGQSRSSRHYSPSASPPPRSRSGSLSSRSRSASSGSRSPTPV</sequence>
<protein>
    <recommendedName>
        <fullName evidence="3">RRM domain-containing protein</fullName>
    </recommendedName>
</protein>
<dbReference type="InterPro" id="IPR000504">
    <property type="entry name" value="RRM_dom"/>
</dbReference>
<reference evidence="4 5" key="1">
    <citation type="journal article" date="2018" name="Science">
        <title>The opium poppy genome and morphinan production.</title>
        <authorList>
            <person name="Guo L."/>
            <person name="Winzer T."/>
            <person name="Yang X."/>
            <person name="Li Y."/>
            <person name="Ning Z."/>
            <person name="He Z."/>
            <person name="Teodor R."/>
            <person name="Lu Y."/>
            <person name="Bowser T.A."/>
            <person name="Graham I.A."/>
            <person name="Ye K."/>
        </authorList>
    </citation>
    <scope>NUCLEOTIDE SEQUENCE [LARGE SCALE GENOMIC DNA]</scope>
    <source>
        <strain evidence="5">cv. HN1</strain>
        <tissue evidence="4">Leaves</tissue>
    </source>
</reference>
<dbReference type="Gramene" id="RZC84316">
    <property type="protein sequence ID" value="RZC84316"/>
    <property type="gene ID" value="C5167_047103"/>
</dbReference>
<keyword evidence="1" id="KW-0694">RNA-binding</keyword>
<name>A0A4Y7LGG0_PAPSO</name>
<organism evidence="4 5">
    <name type="scientific">Papaver somniferum</name>
    <name type="common">Opium poppy</name>
    <dbReference type="NCBI Taxonomy" id="3469"/>
    <lineage>
        <taxon>Eukaryota</taxon>
        <taxon>Viridiplantae</taxon>
        <taxon>Streptophyta</taxon>
        <taxon>Embryophyta</taxon>
        <taxon>Tracheophyta</taxon>
        <taxon>Spermatophyta</taxon>
        <taxon>Magnoliopsida</taxon>
        <taxon>Ranunculales</taxon>
        <taxon>Papaveraceae</taxon>
        <taxon>Papaveroideae</taxon>
        <taxon>Papaver</taxon>
    </lineage>
</organism>
<feature type="compositionally biased region" description="Basic residues" evidence="2">
    <location>
        <begin position="339"/>
        <end position="348"/>
    </location>
</feature>
<dbReference type="STRING" id="3469.A0A4Y7LGG0"/>
<evidence type="ECO:0000256" key="1">
    <source>
        <dbReference type="PROSITE-ProRule" id="PRU00176"/>
    </source>
</evidence>
<dbReference type="OMA" id="YRRSRHY"/>
<evidence type="ECO:0000313" key="5">
    <source>
        <dbReference type="Proteomes" id="UP000316621"/>
    </source>
</evidence>
<dbReference type="Proteomes" id="UP000316621">
    <property type="component" value="Chromosome 11"/>
</dbReference>
<dbReference type="PROSITE" id="PS50102">
    <property type="entry name" value="RRM"/>
    <property type="match status" value="1"/>
</dbReference>
<proteinExistence type="predicted"/>
<dbReference type="Pfam" id="PF00076">
    <property type="entry name" value="RRM_1"/>
    <property type="match status" value="1"/>
</dbReference>
<dbReference type="InterPro" id="IPR035979">
    <property type="entry name" value="RBD_domain_sf"/>
</dbReference>
<feature type="compositionally biased region" description="Basic and acidic residues" evidence="2">
    <location>
        <begin position="191"/>
        <end position="204"/>
    </location>
</feature>
<evidence type="ECO:0000259" key="3">
    <source>
        <dbReference type="PROSITE" id="PS50102"/>
    </source>
</evidence>
<feature type="compositionally biased region" description="Low complexity" evidence="2">
    <location>
        <begin position="388"/>
        <end position="410"/>
    </location>
</feature>
<feature type="region of interest" description="Disordered" evidence="2">
    <location>
        <begin position="148"/>
        <end position="410"/>
    </location>
</feature>
<feature type="domain" description="RRM" evidence="3">
    <location>
        <begin position="71"/>
        <end position="150"/>
    </location>
</feature>
<keyword evidence="5" id="KW-1185">Reference proteome</keyword>